<feature type="domain" description="MPN" evidence="6">
    <location>
        <begin position="563"/>
        <end position="695"/>
    </location>
</feature>
<dbReference type="Pfam" id="PF14464">
    <property type="entry name" value="Prok-JAB"/>
    <property type="match status" value="1"/>
</dbReference>
<organism evidence="7 8">
    <name type="scientific">Hymenobacter defluvii</name>
    <dbReference type="NCBI Taxonomy" id="2054411"/>
    <lineage>
        <taxon>Bacteria</taxon>
        <taxon>Pseudomonadati</taxon>
        <taxon>Bacteroidota</taxon>
        <taxon>Cytophagia</taxon>
        <taxon>Cytophagales</taxon>
        <taxon>Hymenobacteraceae</taxon>
        <taxon>Hymenobacter</taxon>
    </lineage>
</organism>
<dbReference type="InterPro" id="IPR035985">
    <property type="entry name" value="Ubiquitin-activating_enz"/>
</dbReference>
<dbReference type="InterPro" id="IPR028090">
    <property type="entry name" value="JAB_dom_prok"/>
</dbReference>
<evidence type="ECO:0000256" key="4">
    <source>
        <dbReference type="ARBA" id="ARBA00022833"/>
    </source>
</evidence>
<gene>
    <name evidence="7" type="ORF">J4D97_20135</name>
</gene>
<dbReference type="InterPro" id="IPR000594">
    <property type="entry name" value="ThiF_NAD_FAD-bd"/>
</dbReference>
<dbReference type="GO" id="GO:0016779">
    <property type="term" value="F:nucleotidyltransferase activity"/>
    <property type="evidence" value="ECO:0007669"/>
    <property type="project" value="UniProtKB-KW"/>
</dbReference>
<dbReference type="PANTHER" id="PTHR43267:SF3">
    <property type="entry name" value="THIF PROTEIN"/>
    <property type="match status" value="1"/>
</dbReference>
<evidence type="ECO:0000259" key="6">
    <source>
        <dbReference type="PROSITE" id="PS50249"/>
    </source>
</evidence>
<reference evidence="7 8" key="1">
    <citation type="submission" date="2021-03" db="EMBL/GenBank/DDBJ databases">
        <authorList>
            <person name="Kim M.K."/>
        </authorList>
    </citation>
    <scope>NUCLEOTIDE SEQUENCE [LARGE SCALE GENOMIC DNA]</scope>
    <source>
        <strain evidence="7 8">BT507</strain>
    </source>
</reference>
<dbReference type="EMBL" id="JAGETX010000021">
    <property type="protein sequence ID" value="MBO3272970.1"/>
    <property type="molecule type" value="Genomic_DNA"/>
</dbReference>
<dbReference type="SUPFAM" id="SSF69572">
    <property type="entry name" value="Activating enzymes of the ubiquitin-like proteins"/>
    <property type="match status" value="1"/>
</dbReference>
<evidence type="ECO:0000256" key="5">
    <source>
        <dbReference type="ARBA" id="ARBA00023049"/>
    </source>
</evidence>
<keyword evidence="8" id="KW-1185">Reference proteome</keyword>
<proteinExistence type="predicted"/>
<protein>
    <submittedName>
        <fullName evidence="7">ThiF family adenylyltransferase</fullName>
    </submittedName>
</protein>
<sequence>MVDPTADVWFFNQFFAAETGVTLLKPFVFEAASAHHAGAIGVSTAKGEVSVTVHIPDAYPQGEALFYPWTLAGYPHQNIPTLKDHGGSLCLSTPIVNHLATRLQLEMQQLHGWLEKYYVREDVDEHYEYVPVRSAKGAHLLFDEEPQDYTAERFALQQSGTFTYSLLRSVKGSAPACLCSGLGNLPARWAPAAKADSYTGIWTLLKQEPVLQRKERIECWQDLLPLLPADFFVQLRQLGLSHQFRRQSPPALSNRFLLAVGYPIPNQEGQEITWDALLLPLNLLRRDASSVKVQNRFDALGRQRLLWGQASNAAYSRFFGRGQLPELFTNCRILLLGVGAIGSCLAETLVRGGVRDLTLADFDAVAPGNICRSRYRFRDIDAPKVAALQQHLQNLSPFVSVHISSSVPATLPRAKNWEGTVELLGKYDLIVDCSANNQVLTTLRHAVPVGKVIHLSITEGAEELIAVVDDDICPLQERREQLLAHISRAVYPDFREGAGCWHPTFRASGAQIEFMVGLAISELAEMARQKKRFRTFSLQQAVGRGIQVSVDQQYEQLETGLKLLVTSECLDQIREQTLLHYPKEFGGVLIGNYSEDGSCAVVSRIIIPSKYRNSPTSFTPDPTCINRQLRQLPDQLQYLGDWHSHPDGPGTPSPTDKAAIAKLAAHPDVRTRSPLLLIAQTRRHQVEPHFFVQHQSQLLVYSPATT</sequence>
<evidence type="ECO:0000256" key="3">
    <source>
        <dbReference type="ARBA" id="ARBA00022801"/>
    </source>
</evidence>
<dbReference type="Gene3D" id="3.40.50.720">
    <property type="entry name" value="NAD(P)-binding Rossmann-like Domain"/>
    <property type="match status" value="1"/>
</dbReference>
<keyword evidence="3" id="KW-0378">Hydrolase</keyword>
<keyword evidence="7" id="KW-0548">Nucleotidyltransferase</keyword>
<keyword evidence="2" id="KW-0479">Metal-binding</keyword>
<dbReference type="Pfam" id="PF00899">
    <property type="entry name" value="ThiF"/>
    <property type="match status" value="1"/>
</dbReference>
<evidence type="ECO:0000256" key="1">
    <source>
        <dbReference type="ARBA" id="ARBA00022670"/>
    </source>
</evidence>
<dbReference type="Proteomes" id="UP000670527">
    <property type="component" value="Unassembled WGS sequence"/>
</dbReference>
<evidence type="ECO:0000313" key="7">
    <source>
        <dbReference type="EMBL" id="MBO3272970.1"/>
    </source>
</evidence>
<keyword evidence="1" id="KW-0645">Protease</keyword>
<dbReference type="InterPro" id="IPR037518">
    <property type="entry name" value="MPN"/>
</dbReference>
<dbReference type="SUPFAM" id="SSF102712">
    <property type="entry name" value="JAB1/MPN domain"/>
    <property type="match status" value="1"/>
</dbReference>
<keyword evidence="4" id="KW-0862">Zinc</keyword>
<comment type="caution">
    <text evidence="7">The sequence shown here is derived from an EMBL/GenBank/DDBJ whole genome shotgun (WGS) entry which is preliminary data.</text>
</comment>
<name>A0ABS3TJU0_9BACT</name>
<keyword evidence="5" id="KW-0482">Metalloprotease</keyword>
<dbReference type="PANTHER" id="PTHR43267">
    <property type="entry name" value="TRNA THREONYLCARBAMOYLADENOSINE DEHYDRATASE"/>
    <property type="match status" value="1"/>
</dbReference>
<accession>A0ABS3TJU0</accession>
<evidence type="ECO:0000313" key="8">
    <source>
        <dbReference type="Proteomes" id="UP000670527"/>
    </source>
</evidence>
<dbReference type="CDD" id="cd01483">
    <property type="entry name" value="E1_enzyme_family"/>
    <property type="match status" value="1"/>
</dbReference>
<dbReference type="RefSeq" id="WP_208309135.1">
    <property type="nucleotide sequence ID" value="NZ_JAGETX010000021.1"/>
</dbReference>
<dbReference type="PROSITE" id="PS50249">
    <property type="entry name" value="MPN"/>
    <property type="match status" value="1"/>
</dbReference>
<dbReference type="Gene3D" id="3.40.140.10">
    <property type="entry name" value="Cytidine Deaminase, domain 2"/>
    <property type="match status" value="1"/>
</dbReference>
<dbReference type="InterPro" id="IPR045886">
    <property type="entry name" value="ThiF/MoeB/HesA"/>
</dbReference>
<keyword evidence="7" id="KW-0808">Transferase</keyword>
<evidence type="ECO:0000256" key="2">
    <source>
        <dbReference type="ARBA" id="ARBA00022723"/>
    </source>
</evidence>